<evidence type="ECO:0000256" key="5">
    <source>
        <dbReference type="ARBA" id="ARBA00022552"/>
    </source>
</evidence>
<evidence type="ECO:0000256" key="3">
    <source>
        <dbReference type="ARBA" id="ARBA00018821"/>
    </source>
</evidence>
<evidence type="ECO:0000256" key="6">
    <source>
        <dbReference type="ARBA" id="ARBA00023274"/>
    </source>
</evidence>
<dbReference type="EMBL" id="DRZC01000032">
    <property type="protein sequence ID" value="HHQ80306.1"/>
    <property type="molecule type" value="Genomic_DNA"/>
</dbReference>
<dbReference type="PANTHER" id="PTHR13305:SF0">
    <property type="entry name" value="H_ACA RIBONUCLEOPROTEIN COMPLEX SUBUNIT 3"/>
    <property type="match status" value="1"/>
</dbReference>
<keyword evidence="5 7" id="KW-0698">rRNA processing</keyword>
<dbReference type="NCBIfam" id="NF009623">
    <property type="entry name" value="PRK13130.1"/>
    <property type="match status" value="1"/>
</dbReference>
<evidence type="ECO:0000313" key="8">
    <source>
        <dbReference type="EMBL" id="HHQ80306.1"/>
    </source>
</evidence>
<dbReference type="InterPro" id="IPR036756">
    <property type="entry name" value="H/ACA_rnp_Nop10_sf"/>
</dbReference>
<accession>A0A7J3ZJL0</accession>
<comment type="function">
    <text evidence="1 7">Involved in ribosome biogenesis; more specifically in 18S rRNA pseudouridylation and in cleavage of pre-rRNA.</text>
</comment>
<evidence type="ECO:0000256" key="1">
    <source>
        <dbReference type="ARBA" id="ARBA00002325"/>
    </source>
</evidence>
<dbReference type="GO" id="GO:0030515">
    <property type="term" value="F:snoRNA binding"/>
    <property type="evidence" value="ECO:0007669"/>
    <property type="project" value="InterPro"/>
</dbReference>
<dbReference type="InterPro" id="IPR007264">
    <property type="entry name" value="H/ACA_rnp_Nop10"/>
</dbReference>
<dbReference type="AlphaFoldDB" id="A0A7J3ZJL0"/>
<dbReference type="GO" id="GO:0006364">
    <property type="term" value="P:rRNA processing"/>
    <property type="evidence" value="ECO:0007669"/>
    <property type="project" value="UniProtKB-UniRule"/>
</dbReference>
<evidence type="ECO:0000256" key="4">
    <source>
        <dbReference type="ARBA" id="ARBA00022517"/>
    </source>
</evidence>
<dbReference type="Gene3D" id="2.20.28.40">
    <property type="entry name" value="H/ACA ribonucleoprotein complex, subunit Nop10"/>
    <property type="match status" value="1"/>
</dbReference>
<comment type="caution">
    <text evidence="8">The sequence shown here is derived from an EMBL/GenBank/DDBJ whole genome shotgun (WGS) entry which is preliminary data.</text>
</comment>
<sequence length="66" mass="7671">MRGLLKKCPSCGRYTLEDLCPVCKNPTRRAHPSRFSPQDRYVVYRVRLKLESLEKTATRERSSSQA</sequence>
<dbReference type="PANTHER" id="PTHR13305">
    <property type="entry name" value="RIBOSOME BIOGENESIS PROTEIN NOP10"/>
    <property type="match status" value="1"/>
</dbReference>
<dbReference type="SUPFAM" id="SSF144210">
    <property type="entry name" value="Nop10-like SnoRNP"/>
    <property type="match status" value="1"/>
</dbReference>
<evidence type="ECO:0000256" key="2">
    <source>
        <dbReference type="ARBA" id="ARBA00009462"/>
    </source>
</evidence>
<dbReference type="Pfam" id="PF04135">
    <property type="entry name" value="Nop10p"/>
    <property type="match status" value="1"/>
</dbReference>
<comment type="similarity">
    <text evidence="2 7">Belongs to the NOP10 family.</text>
</comment>
<name>A0A7J3ZJL0_9CREN</name>
<dbReference type="InterPro" id="IPR023532">
    <property type="entry name" value="Nop10_arc-typ"/>
</dbReference>
<reference evidence="8" key="1">
    <citation type="journal article" date="2020" name="mSystems">
        <title>Genome- and Community-Level Interaction Insights into Carbon Utilization and Element Cycling Functions of Hydrothermarchaeota in Hydrothermal Sediment.</title>
        <authorList>
            <person name="Zhou Z."/>
            <person name="Liu Y."/>
            <person name="Xu W."/>
            <person name="Pan J."/>
            <person name="Luo Z.H."/>
            <person name="Li M."/>
        </authorList>
    </citation>
    <scope>NUCLEOTIDE SEQUENCE [LARGE SCALE GENOMIC DNA]</scope>
    <source>
        <strain evidence="8">SpSt-1116</strain>
    </source>
</reference>
<proteinExistence type="inferred from homology"/>
<dbReference type="GO" id="GO:0001522">
    <property type="term" value="P:pseudouridine synthesis"/>
    <property type="evidence" value="ECO:0007669"/>
    <property type="project" value="InterPro"/>
</dbReference>
<organism evidence="8">
    <name type="scientific">Fervidicoccus fontis</name>
    <dbReference type="NCBI Taxonomy" id="683846"/>
    <lineage>
        <taxon>Archaea</taxon>
        <taxon>Thermoproteota</taxon>
        <taxon>Thermoprotei</taxon>
        <taxon>Fervidicoccales</taxon>
        <taxon>Fervidicoccaceae</taxon>
        <taxon>Fervidicoccus</taxon>
    </lineage>
</organism>
<evidence type="ECO:0000256" key="7">
    <source>
        <dbReference type="HAMAP-Rule" id="MF_00803"/>
    </source>
</evidence>
<keyword evidence="4 7" id="KW-0690">Ribosome biogenesis</keyword>
<dbReference type="GO" id="GO:1990904">
    <property type="term" value="C:ribonucleoprotein complex"/>
    <property type="evidence" value="ECO:0007669"/>
    <property type="project" value="UniProtKB-KW"/>
</dbReference>
<protein>
    <recommendedName>
        <fullName evidence="3 7">Ribosome biogenesis protein Nop10</fullName>
    </recommendedName>
</protein>
<keyword evidence="6 7" id="KW-0687">Ribonucleoprotein</keyword>
<gene>
    <name evidence="7" type="primary">nop10</name>
    <name evidence="8" type="ORF">ENM78_02430</name>
</gene>
<dbReference type="HAMAP" id="MF_00803">
    <property type="entry name" value="Nop10"/>
    <property type="match status" value="1"/>
</dbReference>